<keyword evidence="2" id="KW-1185">Reference proteome</keyword>
<name>A0ABP8DUV8_9ACTN</name>
<evidence type="ECO:0000313" key="1">
    <source>
        <dbReference type="EMBL" id="GAA4263704.1"/>
    </source>
</evidence>
<dbReference type="RefSeq" id="WP_380135268.1">
    <property type="nucleotide sequence ID" value="NZ_BAABAT010000077.1"/>
</dbReference>
<protein>
    <submittedName>
        <fullName evidence="1">Uncharacterized protein</fullName>
    </submittedName>
</protein>
<proteinExistence type="predicted"/>
<evidence type="ECO:0000313" key="2">
    <source>
        <dbReference type="Proteomes" id="UP001500620"/>
    </source>
</evidence>
<accession>A0ABP8DUV8</accession>
<organism evidence="1 2">
    <name type="scientific">Dactylosporangium darangshiense</name>
    <dbReference type="NCBI Taxonomy" id="579108"/>
    <lineage>
        <taxon>Bacteria</taxon>
        <taxon>Bacillati</taxon>
        <taxon>Actinomycetota</taxon>
        <taxon>Actinomycetes</taxon>
        <taxon>Micromonosporales</taxon>
        <taxon>Micromonosporaceae</taxon>
        <taxon>Dactylosporangium</taxon>
    </lineage>
</organism>
<dbReference type="EMBL" id="BAABAT010000077">
    <property type="protein sequence ID" value="GAA4263704.1"/>
    <property type="molecule type" value="Genomic_DNA"/>
</dbReference>
<reference evidence="2" key="1">
    <citation type="journal article" date="2019" name="Int. J. Syst. Evol. Microbiol.">
        <title>The Global Catalogue of Microorganisms (GCM) 10K type strain sequencing project: providing services to taxonomists for standard genome sequencing and annotation.</title>
        <authorList>
            <consortium name="The Broad Institute Genomics Platform"/>
            <consortium name="The Broad Institute Genome Sequencing Center for Infectious Disease"/>
            <person name="Wu L."/>
            <person name="Ma J."/>
        </authorList>
    </citation>
    <scope>NUCLEOTIDE SEQUENCE [LARGE SCALE GENOMIC DNA]</scope>
    <source>
        <strain evidence="2">JCM 17441</strain>
    </source>
</reference>
<comment type="caution">
    <text evidence="1">The sequence shown here is derived from an EMBL/GenBank/DDBJ whole genome shotgun (WGS) entry which is preliminary data.</text>
</comment>
<dbReference type="Proteomes" id="UP001500620">
    <property type="component" value="Unassembled WGS sequence"/>
</dbReference>
<gene>
    <name evidence="1" type="ORF">GCM10022255_110660</name>
</gene>
<sequence>MLIASKDQVELRSGPTAGATLVGAVRLLVSRRAALRLGRPDSLTVATSPEEPARPAAALCGVRRPGAADRARLAYREVTGPVLQYVDELCGSAPRDVVAAYIPEYVVAAGGRTCYTTRAQCG</sequence>